<comment type="cofactor">
    <cofactor evidence="1">
        <name>Mg(2+)</name>
        <dbReference type="ChEBI" id="CHEBI:18420"/>
    </cofactor>
</comment>
<dbReference type="InterPro" id="IPR001645">
    <property type="entry name" value="Folylpolyglutamate_synth"/>
</dbReference>
<dbReference type="GO" id="GO:0046872">
    <property type="term" value="F:metal ion binding"/>
    <property type="evidence" value="ECO:0007669"/>
    <property type="project" value="UniProtKB-KW"/>
</dbReference>
<comment type="function">
    <text evidence="2">Functions in two distinct reactions of the de novo folate biosynthetic pathway. Catalyzes the addition of a glutamate residue to dihydropteroate (7,8-dihydropteroate or H2Pte) to form dihydrofolate (7,8-dihydrofolate monoglutamate or H2Pte-Glu). Also catalyzes successive additions of L-glutamate to tetrahydrofolate or 10-formyltetrahydrofolate or 5,10-methylenetetrahydrofolate, leading to folylpolyglutamate derivatives.</text>
</comment>
<evidence type="ECO:0000256" key="17">
    <source>
        <dbReference type="ARBA" id="ARBA00032510"/>
    </source>
</evidence>
<evidence type="ECO:0000256" key="1">
    <source>
        <dbReference type="ARBA" id="ARBA00001946"/>
    </source>
</evidence>
<sequence length="477" mass="53053">MEAGQSLTESTRYQEALDYLFQRINYERTTDIPYRSRSFKLDRMQTLMDALGNPERKLKVVHVTGTKGKGSTSAFLANILWKAGYQVGKFTSPHLERLEERFWLNGESCSDSEIVELVDRLIPVVRQMDEVAGDDDRLTFFELTTAMGFLLFAEQNVDFAVFEVGLGGRLDSTNVCHPLLCLITSISRDHMALLGDTLAQIAGEKAGIIKPEIPVVSGVTAVEAQQVIAEVAQQNLAPLWQLGRDFHSLPSERSSSRTSEGHRFQQTFAFEWEENTARQYTIGIKGTHQATNAGLAIASIELLRGMDYSISEEAVQAGLAETTLPARIECISERPMIIVDAAHNDASAEALVKVLEEHFPERRRHLVFASSGDKDHAAVLGHLLGAFEQAWLTKYSFSPRCTDPVYLLKLAEQIETARPIQLHAIEESKVAFHEAIAACGPEDVLVVTGSFFIAAEFKRFWTEMIADKDRSISSAAR</sequence>
<keyword evidence="9" id="KW-0436">Ligase</keyword>
<evidence type="ECO:0000256" key="12">
    <source>
        <dbReference type="ARBA" id="ARBA00022840"/>
    </source>
</evidence>
<dbReference type="EC" id="6.3.2.12" evidence="6"/>
<comment type="caution">
    <text evidence="24">The sequence shown here is derived from an EMBL/GenBank/DDBJ whole genome shotgun (WGS) entry which is preliminary data.</text>
</comment>
<evidence type="ECO:0000256" key="21">
    <source>
        <dbReference type="ARBA" id="ARBA00049161"/>
    </source>
</evidence>
<dbReference type="FunFam" id="3.40.1190.10:FF:000011">
    <property type="entry name" value="Folylpolyglutamate synthase/dihydrofolate synthase"/>
    <property type="match status" value="1"/>
</dbReference>
<evidence type="ECO:0000256" key="16">
    <source>
        <dbReference type="ARBA" id="ARBA00030592"/>
    </source>
</evidence>
<dbReference type="PROSITE" id="PS01011">
    <property type="entry name" value="FOLYLPOLYGLU_SYNT_1"/>
    <property type="match status" value="1"/>
</dbReference>
<keyword evidence="10" id="KW-0479">Metal-binding</keyword>
<evidence type="ECO:0000256" key="8">
    <source>
        <dbReference type="ARBA" id="ARBA00019357"/>
    </source>
</evidence>
<feature type="domain" description="Mur ligase C-terminal" evidence="22">
    <location>
        <begin position="327"/>
        <end position="451"/>
    </location>
</feature>
<evidence type="ECO:0000256" key="14">
    <source>
        <dbReference type="ARBA" id="ARBA00022909"/>
    </source>
</evidence>
<keyword evidence="14" id="KW-0289">Folate biosynthesis</keyword>
<accession>A0A2S8FFI3</accession>
<feature type="domain" description="Mur ligase central" evidence="23">
    <location>
        <begin position="63"/>
        <end position="299"/>
    </location>
</feature>
<evidence type="ECO:0000256" key="2">
    <source>
        <dbReference type="ARBA" id="ARBA00002714"/>
    </source>
</evidence>
<dbReference type="Gene3D" id="3.90.190.20">
    <property type="entry name" value="Mur ligase, C-terminal domain"/>
    <property type="match status" value="1"/>
</dbReference>
<dbReference type="PANTHER" id="PTHR11136:SF0">
    <property type="entry name" value="DIHYDROFOLATE SYNTHETASE-RELATED"/>
    <property type="match status" value="1"/>
</dbReference>
<comment type="similarity">
    <text evidence="5">Belongs to the folylpolyglutamate synthase family.</text>
</comment>
<dbReference type="GO" id="GO:0005524">
    <property type="term" value="F:ATP binding"/>
    <property type="evidence" value="ECO:0007669"/>
    <property type="project" value="UniProtKB-KW"/>
</dbReference>
<dbReference type="SUPFAM" id="SSF53623">
    <property type="entry name" value="MurD-like peptide ligases, catalytic domain"/>
    <property type="match status" value="1"/>
</dbReference>
<dbReference type="OrthoDB" id="9809356at2"/>
<evidence type="ECO:0000256" key="5">
    <source>
        <dbReference type="ARBA" id="ARBA00008276"/>
    </source>
</evidence>
<dbReference type="AlphaFoldDB" id="A0A2S8FFI3"/>
<comment type="catalytic activity">
    <reaction evidence="21">
        <text>7,8-dihydropteroate + L-glutamate + ATP = 7,8-dihydrofolate + ADP + phosphate + H(+)</text>
        <dbReference type="Rhea" id="RHEA:23584"/>
        <dbReference type="ChEBI" id="CHEBI:15378"/>
        <dbReference type="ChEBI" id="CHEBI:17839"/>
        <dbReference type="ChEBI" id="CHEBI:29985"/>
        <dbReference type="ChEBI" id="CHEBI:30616"/>
        <dbReference type="ChEBI" id="CHEBI:43474"/>
        <dbReference type="ChEBI" id="CHEBI:57451"/>
        <dbReference type="ChEBI" id="CHEBI:456216"/>
        <dbReference type="EC" id="6.3.2.12"/>
    </reaction>
</comment>
<evidence type="ECO:0000256" key="11">
    <source>
        <dbReference type="ARBA" id="ARBA00022741"/>
    </source>
</evidence>
<evidence type="ECO:0000259" key="22">
    <source>
        <dbReference type="Pfam" id="PF02875"/>
    </source>
</evidence>
<dbReference type="InterPro" id="IPR036615">
    <property type="entry name" value="Mur_ligase_C_dom_sf"/>
</dbReference>
<dbReference type="Pfam" id="PF02875">
    <property type="entry name" value="Mur_ligase_C"/>
    <property type="match status" value="1"/>
</dbReference>
<dbReference type="EC" id="6.3.2.17" evidence="7"/>
<name>A0A2S8FFI3_9BACT</name>
<keyword evidence="13" id="KW-0460">Magnesium</keyword>
<evidence type="ECO:0000256" key="7">
    <source>
        <dbReference type="ARBA" id="ARBA00013025"/>
    </source>
</evidence>
<reference evidence="24 25" key="1">
    <citation type="submission" date="2018-02" db="EMBL/GenBank/DDBJ databases">
        <title>Comparative genomes isolates from brazilian mangrove.</title>
        <authorList>
            <person name="Araujo J.E."/>
            <person name="Taketani R.G."/>
            <person name="Silva M.C.P."/>
            <person name="Loureco M.V."/>
            <person name="Andreote F.D."/>
        </authorList>
    </citation>
    <scope>NUCLEOTIDE SEQUENCE [LARGE SCALE GENOMIC DNA]</scope>
    <source>
        <strain evidence="24 25">Hex-1 MGV</strain>
    </source>
</reference>
<evidence type="ECO:0000313" key="25">
    <source>
        <dbReference type="Proteomes" id="UP000238322"/>
    </source>
</evidence>
<dbReference type="SUPFAM" id="SSF53244">
    <property type="entry name" value="MurD-like peptide ligases, peptide-binding domain"/>
    <property type="match status" value="1"/>
</dbReference>
<dbReference type="Proteomes" id="UP000238322">
    <property type="component" value="Unassembled WGS sequence"/>
</dbReference>
<comment type="catalytic activity">
    <reaction evidence="20">
        <text>(6R)-5,10-methylenetetrahydrofolyl-(gamma-L-Glu)(n) + L-glutamate + ATP = (6R)-5,10-methylenetetrahydrofolyl-(gamma-L-Glu)(n+1) + ADP + phosphate + H(+)</text>
        <dbReference type="Rhea" id="RHEA:51912"/>
        <dbReference type="Rhea" id="RHEA-COMP:13257"/>
        <dbReference type="Rhea" id="RHEA-COMP:13258"/>
        <dbReference type="ChEBI" id="CHEBI:15378"/>
        <dbReference type="ChEBI" id="CHEBI:29985"/>
        <dbReference type="ChEBI" id="CHEBI:30616"/>
        <dbReference type="ChEBI" id="CHEBI:43474"/>
        <dbReference type="ChEBI" id="CHEBI:136572"/>
        <dbReference type="ChEBI" id="CHEBI:456216"/>
        <dbReference type="EC" id="6.3.2.17"/>
    </reaction>
</comment>
<evidence type="ECO:0000256" key="9">
    <source>
        <dbReference type="ARBA" id="ARBA00022598"/>
    </source>
</evidence>
<evidence type="ECO:0000256" key="10">
    <source>
        <dbReference type="ARBA" id="ARBA00022723"/>
    </source>
</evidence>
<dbReference type="GO" id="GO:0005737">
    <property type="term" value="C:cytoplasm"/>
    <property type="evidence" value="ECO:0007669"/>
    <property type="project" value="TreeGrafter"/>
</dbReference>
<organism evidence="24 25">
    <name type="scientific">Blastopirellula marina</name>
    <dbReference type="NCBI Taxonomy" id="124"/>
    <lineage>
        <taxon>Bacteria</taxon>
        <taxon>Pseudomonadati</taxon>
        <taxon>Planctomycetota</taxon>
        <taxon>Planctomycetia</taxon>
        <taxon>Pirellulales</taxon>
        <taxon>Pirellulaceae</taxon>
        <taxon>Blastopirellula</taxon>
    </lineage>
</organism>
<dbReference type="EMBL" id="PUHY01000013">
    <property type="protein sequence ID" value="PQO30916.1"/>
    <property type="molecule type" value="Genomic_DNA"/>
</dbReference>
<comment type="catalytic activity">
    <reaction evidence="18">
        <text>(6S)-5,6,7,8-tetrahydrofolyl-(gamma-L-Glu)(n) + L-glutamate + ATP = (6S)-5,6,7,8-tetrahydrofolyl-(gamma-L-Glu)(n+1) + ADP + phosphate + H(+)</text>
        <dbReference type="Rhea" id="RHEA:10580"/>
        <dbReference type="Rhea" id="RHEA-COMP:14738"/>
        <dbReference type="Rhea" id="RHEA-COMP:14740"/>
        <dbReference type="ChEBI" id="CHEBI:15378"/>
        <dbReference type="ChEBI" id="CHEBI:29985"/>
        <dbReference type="ChEBI" id="CHEBI:30616"/>
        <dbReference type="ChEBI" id="CHEBI:43474"/>
        <dbReference type="ChEBI" id="CHEBI:141005"/>
        <dbReference type="ChEBI" id="CHEBI:456216"/>
        <dbReference type="EC" id="6.3.2.17"/>
    </reaction>
</comment>
<dbReference type="NCBIfam" id="TIGR01499">
    <property type="entry name" value="folC"/>
    <property type="match status" value="1"/>
</dbReference>
<evidence type="ECO:0000256" key="20">
    <source>
        <dbReference type="ARBA" id="ARBA00049035"/>
    </source>
</evidence>
<dbReference type="GO" id="GO:0008841">
    <property type="term" value="F:dihydrofolate synthase activity"/>
    <property type="evidence" value="ECO:0007669"/>
    <property type="project" value="UniProtKB-EC"/>
</dbReference>
<evidence type="ECO:0000256" key="18">
    <source>
        <dbReference type="ARBA" id="ARBA00047493"/>
    </source>
</evidence>
<dbReference type="InterPro" id="IPR018109">
    <property type="entry name" value="Folylpolyglutamate_synth_CS"/>
</dbReference>
<evidence type="ECO:0000256" key="3">
    <source>
        <dbReference type="ARBA" id="ARBA00004799"/>
    </source>
</evidence>
<keyword evidence="11" id="KW-0547">Nucleotide-binding</keyword>
<gene>
    <name evidence="24" type="ORF">C5Y83_22190</name>
</gene>
<proteinExistence type="inferred from homology"/>
<dbReference type="RefSeq" id="WP_105331991.1">
    <property type="nucleotide sequence ID" value="NZ_PUHY01000013.1"/>
</dbReference>
<keyword evidence="12" id="KW-0067">ATP-binding</keyword>
<dbReference type="Pfam" id="PF08245">
    <property type="entry name" value="Mur_ligase_M"/>
    <property type="match status" value="1"/>
</dbReference>
<dbReference type="InterPro" id="IPR013221">
    <property type="entry name" value="Mur_ligase_cen"/>
</dbReference>
<dbReference type="InterPro" id="IPR036565">
    <property type="entry name" value="Mur-like_cat_sf"/>
</dbReference>
<dbReference type="PIRSF" id="PIRSF001563">
    <property type="entry name" value="Folylpolyglu_synth"/>
    <property type="match status" value="1"/>
</dbReference>
<evidence type="ECO:0000256" key="4">
    <source>
        <dbReference type="ARBA" id="ARBA00005150"/>
    </source>
</evidence>
<comment type="catalytic activity">
    <reaction evidence="19">
        <text>10-formyltetrahydrofolyl-(gamma-L-Glu)(n) + L-glutamate + ATP = 10-formyltetrahydrofolyl-(gamma-L-Glu)(n+1) + ADP + phosphate + H(+)</text>
        <dbReference type="Rhea" id="RHEA:51904"/>
        <dbReference type="Rhea" id="RHEA-COMP:13088"/>
        <dbReference type="Rhea" id="RHEA-COMP:14300"/>
        <dbReference type="ChEBI" id="CHEBI:15378"/>
        <dbReference type="ChEBI" id="CHEBI:29985"/>
        <dbReference type="ChEBI" id="CHEBI:30616"/>
        <dbReference type="ChEBI" id="CHEBI:43474"/>
        <dbReference type="ChEBI" id="CHEBI:134413"/>
        <dbReference type="ChEBI" id="CHEBI:456216"/>
        <dbReference type="EC" id="6.3.2.17"/>
    </reaction>
</comment>
<evidence type="ECO:0000313" key="24">
    <source>
        <dbReference type="EMBL" id="PQO30916.1"/>
    </source>
</evidence>
<dbReference type="GO" id="GO:0046656">
    <property type="term" value="P:folic acid biosynthetic process"/>
    <property type="evidence" value="ECO:0007669"/>
    <property type="project" value="UniProtKB-KW"/>
</dbReference>
<dbReference type="PANTHER" id="PTHR11136">
    <property type="entry name" value="FOLYLPOLYGLUTAMATE SYNTHASE-RELATED"/>
    <property type="match status" value="1"/>
</dbReference>
<comment type="pathway">
    <text evidence="4">Cofactor biosynthesis; tetrahydrofolylpolyglutamate biosynthesis.</text>
</comment>
<comment type="pathway">
    <text evidence="3">Cofactor biosynthesis; tetrahydrofolate biosynthesis; 7,8-dihydrofolate from 2-amino-4-hydroxy-6-hydroxymethyl-7,8-dihydropteridine diphosphate and 4-aminobenzoate: step 2/2.</text>
</comment>
<dbReference type="GO" id="GO:0004326">
    <property type="term" value="F:tetrahydrofolylpolyglutamate synthase activity"/>
    <property type="evidence" value="ECO:0007669"/>
    <property type="project" value="UniProtKB-EC"/>
</dbReference>
<evidence type="ECO:0000256" key="19">
    <source>
        <dbReference type="ARBA" id="ARBA00047808"/>
    </source>
</evidence>
<evidence type="ECO:0000256" key="13">
    <source>
        <dbReference type="ARBA" id="ARBA00022842"/>
    </source>
</evidence>
<protein>
    <recommendedName>
        <fullName evidence="8">Dihydrofolate synthase/folylpolyglutamate synthase</fullName>
        <ecNumber evidence="6">6.3.2.12</ecNumber>
        <ecNumber evidence="7">6.3.2.17</ecNumber>
    </recommendedName>
    <alternativeName>
        <fullName evidence="17">Folylpoly-gamma-glutamate synthetase-dihydrofolate synthetase</fullName>
    </alternativeName>
    <alternativeName>
        <fullName evidence="15">Folylpolyglutamate synthetase</fullName>
    </alternativeName>
    <alternativeName>
        <fullName evidence="16">Tetrahydrofolylpolyglutamate synthase</fullName>
    </alternativeName>
</protein>
<evidence type="ECO:0000256" key="6">
    <source>
        <dbReference type="ARBA" id="ARBA00013023"/>
    </source>
</evidence>
<dbReference type="InterPro" id="IPR004101">
    <property type="entry name" value="Mur_ligase_C"/>
</dbReference>
<dbReference type="Gene3D" id="3.40.1190.10">
    <property type="entry name" value="Mur-like, catalytic domain"/>
    <property type="match status" value="1"/>
</dbReference>
<evidence type="ECO:0000259" key="23">
    <source>
        <dbReference type="Pfam" id="PF08245"/>
    </source>
</evidence>
<evidence type="ECO:0000256" key="15">
    <source>
        <dbReference type="ARBA" id="ARBA00030048"/>
    </source>
</evidence>